<proteinExistence type="predicted"/>
<comment type="caution">
    <text evidence="2">The sequence shown here is derived from an EMBL/GenBank/DDBJ whole genome shotgun (WGS) entry which is preliminary data.</text>
</comment>
<dbReference type="Gene3D" id="3.40.50.720">
    <property type="entry name" value="NAD(P)-binding Rossmann-like Domain"/>
    <property type="match status" value="1"/>
</dbReference>
<evidence type="ECO:0000313" key="3">
    <source>
        <dbReference type="Proteomes" id="UP000451860"/>
    </source>
</evidence>
<sequence length="253" mass="26727">MTGASGQLGREVAPALAAAGHGVRALSRRERADGPVRWVRGDLATGAGLAAAVAGTDAVVHLASAPYRRGYTRQVDVEGTYRLAAAARAAGVGHLVYVSIVGVDAVPWGYYRTKLAAEEAVRTADLGWTVLRATQFHTFPDQILTAAARLGVLVVDPGIRVQTVDLGDVAARLAGIVDDGPTGRVLELGGPEVLDMGEAARRWLRARGLRRPVVRVRVPGPLGRAFRADSLLTDAVPRGAVTWGEYLERTTRA</sequence>
<gene>
    <name evidence="2" type="ORF">GB883_03175</name>
</gene>
<name>A0A7J5UTH7_9MICO</name>
<dbReference type="InterPro" id="IPR016040">
    <property type="entry name" value="NAD(P)-bd_dom"/>
</dbReference>
<dbReference type="EMBL" id="WHJE01000008">
    <property type="protein sequence ID" value="KAE8765586.1"/>
    <property type="molecule type" value="Genomic_DNA"/>
</dbReference>
<protein>
    <submittedName>
        <fullName evidence="2">NAD(P)H-binding protein</fullName>
    </submittedName>
</protein>
<dbReference type="OrthoDB" id="9771302at2"/>
<dbReference type="InterPro" id="IPR051207">
    <property type="entry name" value="ComplexI_NDUFA9_subunit"/>
</dbReference>
<dbReference type="Pfam" id="PF13460">
    <property type="entry name" value="NAD_binding_10"/>
    <property type="match status" value="1"/>
</dbReference>
<dbReference type="PANTHER" id="PTHR12126">
    <property type="entry name" value="NADH-UBIQUINONE OXIDOREDUCTASE 39 KDA SUBUNIT-RELATED"/>
    <property type="match status" value="1"/>
</dbReference>
<dbReference type="InterPro" id="IPR036291">
    <property type="entry name" value="NAD(P)-bd_dom_sf"/>
</dbReference>
<dbReference type="GO" id="GO:0044877">
    <property type="term" value="F:protein-containing complex binding"/>
    <property type="evidence" value="ECO:0007669"/>
    <property type="project" value="TreeGrafter"/>
</dbReference>
<evidence type="ECO:0000259" key="1">
    <source>
        <dbReference type="Pfam" id="PF13460"/>
    </source>
</evidence>
<dbReference type="PANTHER" id="PTHR12126:SF11">
    <property type="entry name" value="NADH DEHYDROGENASE [UBIQUINONE] 1 ALPHA SUBCOMPLEX SUBUNIT 9, MITOCHONDRIAL"/>
    <property type="match status" value="1"/>
</dbReference>
<keyword evidence="3" id="KW-1185">Reference proteome</keyword>
<dbReference type="AlphaFoldDB" id="A0A7J5UTH7"/>
<evidence type="ECO:0000313" key="2">
    <source>
        <dbReference type="EMBL" id="KAE8765586.1"/>
    </source>
</evidence>
<dbReference type="SUPFAM" id="SSF51735">
    <property type="entry name" value="NAD(P)-binding Rossmann-fold domains"/>
    <property type="match status" value="1"/>
</dbReference>
<feature type="domain" description="NAD(P)-binding" evidence="1">
    <location>
        <begin position="3"/>
        <end position="140"/>
    </location>
</feature>
<reference evidence="2 3" key="1">
    <citation type="submission" date="2019-10" db="EMBL/GenBank/DDBJ databases">
        <title>Georgenia wutianyii sp. nov. and Georgenia yuyongxinii sp. nov. isolated from plateau pika (Ochotona curzoniae) in the Qinghai-Tibet plateau of China.</title>
        <authorList>
            <person name="Tian Z."/>
        </authorList>
    </citation>
    <scope>NUCLEOTIDE SEQUENCE [LARGE SCALE GENOMIC DNA]</scope>
    <source>
        <strain evidence="2 3">DSM 21501</strain>
    </source>
</reference>
<dbReference type="Proteomes" id="UP000451860">
    <property type="component" value="Unassembled WGS sequence"/>
</dbReference>
<organism evidence="2 3">
    <name type="scientific">Georgenia thermotolerans</name>
    <dbReference type="NCBI Taxonomy" id="527326"/>
    <lineage>
        <taxon>Bacteria</taxon>
        <taxon>Bacillati</taxon>
        <taxon>Actinomycetota</taxon>
        <taxon>Actinomycetes</taxon>
        <taxon>Micrococcales</taxon>
        <taxon>Bogoriellaceae</taxon>
        <taxon>Georgenia</taxon>
    </lineage>
</organism>
<accession>A0A7J5UTH7</accession>